<reference evidence="6 7" key="1">
    <citation type="journal article" date="2015" name="Sci. Rep.">
        <title>Chromosome-level genome map provides insights into diverse defense mechanisms in the medicinal fungus Ganoderma sinense.</title>
        <authorList>
            <person name="Zhu Y."/>
            <person name="Xu J."/>
            <person name="Sun C."/>
            <person name="Zhou S."/>
            <person name="Xu H."/>
            <person name="Nelson D.R."/>
            <person name="Qian J."/>
            <person name="Song J."/>
            <person name="Luo H."/>
            <person name="Xiang L."/>
            <person name="Li Y."/>
            <person name="Xu Z."/>
            <person name="Ji A."/>
            <person name="Wang L."/>
            <person name="Lu S."/>
            <person name="Hayward A."/>
            <person name="Sun W."/>
            <person name="Li X."/>
            <person name="Schwartz D.C."/>
            <person name="Wang Y."/>
            <person name="Chen S."/>
        </authorList>
    </citation>
    <scope>NUCLEOTIDE SEQUENCE [LARGE SCALE GENOMIC DNA]</scope>
    <source>
        <strain evidence="6 7">ZZ0214-1</strain>
    </source>
</reference>
<accession>A0A2G8SIV8</accession>
<dbReference type="EMBL" id="AYKW01000007">
    <property type="protein sequence ID" value="PIL33704.1"/>
    <property type="molecule type" value="Genomic_DNA"/>
</dbReference>
<evidence type="ECO:0000256" key="4">
    <source>
        <dbReference type="PROSITE-ProRule" id="PRU00134"/>
    </source>
</evidence>
<comment type="caution">
    <text evidence="6">The sequence shown here is derived from an EMBL/GenBank/DDBJ whole genome shotgun (WGS) entry which is preliminary data.</text>
</comment>
<keyword evidence="2 4" id="KW-0863">Zinc-finger</keyword>
<sequence length="255" mass="28905">MNKLLGVPRLECPFCRLVGFEATVTPVPPEPTAPHGPKVDRKDRIQASMMHCQNCDYSRADGAKLFRCSACKTELYCSQKCQREAWPSHKSKCAMNRLPDGLRPDSVDIMKRLRAFSSKHGPSLADGGYAAMNIFEHPERAMDSVFVVAMRPRRGSTRPETGFYVYDAGVFKLADLPYPPEERAKIKELIVTAGETWKRHGAAGVFLVMMHNVEGCASNMVPFTYYERAENHLSREMQENWKPYMLHMMNEGIVQ</sequence>
<evidence type="ECO:0000313" key="6">
    <source>
        <dbReference type="EMBL" id="PIL33704.1"/>
    </source>
</evidence>
<dbReference type="Proteomes" id="UP000230002">
    <property type="component" value="Unassembled WGS sequence"/>
</dbReference>
<evidence type="ECO:0000256" key="1">
    <source>
        <dbReference type="ARBA" id="ARBA00022723"/>
    </source>
</evidence>
<feature type="domain" description="MYND-type" evidence="5">
    <location>
        <begin position="52"/>
        <end position="93"/>
    </location>
</feature>
<protein>
    <recommendedName>
        <fullName evidence="5">MYND-type domain-containing protein</fullName>
    </recommendedName>
</protein>
<keyword evidence="1" id="KW-0479">Metal-binding</keyword>
<gene>
    <name evidence="6" type="ORF">GSI_04329</name>
</gene>
<name>A0A2G8SIV8_9APHY</name>
<dbReference type="Gene3D" id="6.10.140.2220">
    <property type="match status" value="1"/>
</dbReference>
<dbReference type="OrthoDB" id="341421at2759"/>
<evidence type="ECO:0000259" key="5">
    <source>
        <dbReference type="PROSITE" id="PS50865"/>
    </source>
</evidence>
<dbReference type="SUPFAM" id="SSF144232">
    <property type="entry name" value="HIT/MYND zinc finger-like"/>
    <property type="match status" value="1"/>
</dbReference>
<keyword evidence="7" id="KW-1185">Reference proteome</keyword>
<dbReference type="GO" id="GO:0008270">
    <property type="term" value="F:zinc ion binding"/>
    <property type="evidence" value="ECO:0007669"/>
    <property type="project" value="UniProtKB-KW"/>
</dbReference>
<dbReference type="AlphaFoldDB" id="A0A2G8SIV8"/>
<evidence type="ECO:0000256" key="3">
    <source>
        <dbReference type="ARBA" id="ARBA00022833"/>
    </source>
</evidence>
<proteinExistence type="predicted"/>
<dbReference type="InterPro" id="IPR002893">
    <property type="entry name" value="Znf_MYND"/>
</dbReference>
<organism evidence="6 7">
    <name type="scientific">Ganoderma sinense ZZ0214-1</name>
    <dbReference type="NCBI Taxonomy" id="1077348"/>
    <lineage>
        <taxon>Eukaryota</taxon>
        <taxon>Fungi</taxon>
        <taxon>Dikarya</taxon>
        <taxon>Basidiomycota</taxon>
        <taxon>Agaricomycotina</taxon>
        <taxon>Agaricomycetes</taxon>
        <taxon>Polyporales</taxon>
        <taxon>Polyporaceae</taxon>
        <taxon>Ganoderma</taxon>
    </lineage>
</organism>
<dbReference type="Pfam" id="PF01753">
    <property type="entry name" value="zf-MYND"/>
    <property type="match status" value="1"/>
</dbReference>
<evidence type="ECO:0000313" key="7">
    <source>
        <dbReference type="Proteomes" id="UP000230002"/>
    </source>
</evidence>
<dbReference type="PROSITE" id="PS50865">
    <property type="entry name" value="ZF_MYND_2"/>
    <property type="match status" value="1"/>
</dbReference>
<dbReference type="STRING" id="1077348.A0A2G8SIV8"/>
<evidence type="ECO:0000256" key="2">
    <source>
        <dbReference type="ARBA" id="ARBA00022771"/>
    </source>
</evidence>
<keyword evidence="3" id="KW-0862">Zinc</keyword>